<dbReference type="InterPro" id="IPR003599">
    <property type="entry name" value="Ig_sub"/>
</dbReference>
<dbReference type="SUPFAM" id="SSF48726">
    <property type="entry name" value="Immunoglobulin"/>
    <property type="match status" value="23"/>
</dbReference>
<keyword evidence="6" id="KW-1133">Transmembrane helix</keyword>
<feature type="domain" description="Ig-like" evidence="8">
    <location>
        <begin position="810"/>
        <end position="901"/>
    </location>
</feature>
<feature type="domain" description="Ig-like" evidence="8">
    <location>
        <begin position="1503"/>
        <end position="1594"/>
    </location>
</feature>
<feature type="domain" description="Ig-like" evidence="8">
    <location>
        <begin position="1111"/>
        <end position="1198"/>
    </location>
</feature>
<feature type="domain" description="Ig-like" evidence="8">
    <location>
        <begin position="463"/>
        <end position="554"/>
    </location>
</feature>
<dbReference type="GO" id="GO:0008046">
    <property type="term" value="F:axon guidance receptor activity"/>
    <property type="evidence" value="ECO:0007669"/>
    <property type="project" value="TreeGrafter"/>
</dbReference>
<feature type="region of interest" description="Disordered" evidence="5">
    <location>
        <begin position="2810"/>
        <end position="2830"/>
    </location>
</feature>
<dbReference type="GO" id="GO:0050808">
    <property type="term" value="P:synapse organization"/>
    <property type="evidence" value="ECO:0007669"/>
    <property type="project" value="TreeGrafter"/>
</dbReference>
<evidence type="ECO:0000256" key="7">
    <source>
        <dbReference type="SAM" id="SignalP"/>
    </source>
</evidence>
<sequence length="2830" mass="311688">MKKHFKLCLCFLLFILRGSLSVEDQPVLYPLMVPSNPSIGDSIEMLCTIKRGSLPIEFSWLHNGQISTERKQKIVINERSSHFSIGNLEPSDIGNYTCVAGNRYGKDSKTASVIIEGFAANEKPVLNPMFIPPNLALGDNAELFCSIKRGSYPIQISWLHNDREVSQMQKYKIIHLERSSHLSIDKIEAVDIGNYTCSASNSYGSDYTTVVLIIEAFNFFKWKQGLIIICICLFKNFKHGNAEGFAPVLNPMVIPPNLAIGDMTVLSCTVKRGTLPITFKWFHNNNLISDHHKYKISTIKISSQFLIERVTASDIGNYTCKASNIYGEDSKTGSVIIEVLHVKYLGTAILLMVTTMSIASEVRPVLNPILIPPNLALGDTTELSCNIKRGTLPITFKWLHNGIEVYSHQNYKITNSKTGSHFSIGEIEASDIGNYTCKAINAYGEDVKSESVVIEGYADGDRPVLNPMFIPPSLALGDITELSCTVKRGTFPVVFKWLHNGKEVNSHHKYKTSSAKSGSHLYIGNIQATDIGNFTCVVQNAYGEDSKTENVLIEVVGFIVKKTVNSFIEASATNRQEFMSNENMQNYYPLLIFVATSFYLLKQNVNAEGVEPLLNPMLIPPNLSIGDMTQITCTVKRGTLPITFKWFHNNNIILDHLKYKISTTKISSQFLIEKVMASDIGNYTCKASNIYGEDSKTESVIIEGYGSGVRPVLNPILIPPNLSLGDTTELSCNIKRGTLPISFKWLHNGVEVYTHQKYKISNSKTGSQFSIGEIEATDIGNYTCKAINAYGEDVKSESVVIEGYADSGKPVLNPIFIPPNLAIGDITELYCTVKRGTFPVNFKWLHNGKEVNSHHKYKTSSAKSGSHLYIGNIKATDIGNFTCLAQNSYGEDSKTENVLIEGNASEDKPVLNPLVIPPNLALGDITELYCSAKRGSLPMEFKWMHDSKEVHSHQKYKITNGETNSYFSIGKIQAYDIGNYTCKAINAYGQDSKTGSVIIEVYGDNDPPVLNPMFIPPNLAIGDMTELTCTIKRGSLPIKFKWYHNGHLISEHQKYKISNSQISSQFLIGKVIATDIGNYTCSASNVYGEDSKTESVIIEVYAAEDRPILNPIVIPPNLAIGDIAELYCTIKRGTFPITFKWHHNGIEIQTHHKYKISNSKTSSQFLIGEIQATDIGNYTCKAVNAYGQDIKSESLIIEGNADGVKPVLNTFFIPSNLAIGDIVELACTVKRGTFPVNFKWLHNGNDVLSHHKYKVSNSKSTSLLYIGNIQASDIGNFTCIVENDYGKDTKTENVLIEVDLSEAPVLNPLLIPPNLLLGDITEIACSIKRGSTPVTFKWLQNGIDVSNQPKYKMSNIGSSSRFVIGKIRAEDIGNYTCLVNNAYGQDEKTIRLVIEGANSEQAPVLNPLMIPPNLSLGDLTEILCTVKKGTFPMTYKWLYNNREIGSHAKFKVTTIGISSHLSVGKIAATDIGNYTCVVTNTYGQDKETVQVVLDGSEIDSEQPILYPIMVPENPTMGDDADILCKLRRGSSPVKFEWLHNGKQISIGSKSKIITTERRSVLSMGNIQVTDIGNYTCVASNVYGRDSKTESVLIEGYQNDVPVLHALLIPSDLGIGDSLDIQCSLKRGSLPITFEWKVNGKVPTSRIVNTSQKRSVYIIDNISAKDVGNYTCSAVNNYGSDHVYATLDVEGLQTEIPVLHHLTIPTDLGIGDSLDVVCSLKRGTLPIVFEWKMNGRSPAKRSGIQINTSQKRSVYVIDSISASDVGNYTCVASNAYGSDIVHATLGVEVASSVKPALHPLFIPPDLGLGDSLDIQCSIKRGTDPITFKWNLNGKEIQSISGIRINTSERRSVCMIKNIHTQHLGNYTCIASNVEGYDQVYTELKVEVASAVKPVLHPLLIPSDLGLGDSLDIQCSIKRGTDPINFVWKLNGKEIQSITGILINTSERRSVCMIKNIQTQHIGNYTCIASNIAGYDQVYTELKVEVATAVKPVLHPLFVPPDLGLGDSLDITCSIKRGTDPISFKWNLNGKEIQSITDIRINTSERRSVCIIKNIHTQHIGNYTCIASNVEGYDQVYTELKVEASVCEKPDLYPMFVPPNIGLNDPVDLICSLRKGNTPVTFTWFKNERTISNSSKPNIKIINGPRKSFLGIENLNSDTIGNFTCQATNTFGSDSENVHVYAEVPPHWTKEPLDTTAAKGSGLMVDCSATGHPTPRISWSKQKGSEHRETMRSEGQWSTATNGSIIFSRIDESDAGVYVCEAHNGIGPGISKNIQISVHAPPELKKKFERVTVRRGHTARLLCEITGDQPLHVAWKRDNQDVNIQFGTRFEVVKDTTDYGSKSELLIHDSQKGDVGSYVCHAHNQFGDDEGKVKLVVLEPPSPPTGIRTSELQVRSIRLSWQPSSSDEGIVENYVVRYWRNDEKRGKLHQITLPAVQTSVTIPNLHPGTSYSVQVYAQNNVGQGDPSQPITFRTVEEVPDGAPLDLRVEPVSSKAIRVTWKPPQRHHWNGPLRGYYVGNKVSHSSSPFTYQTVETTDRRGGSLLIQGLLKATTYTVVVKAFNAAGSGPPTHELQITTLEEDPPSPPIVGVADVTAISVGIHWNIGSDKQPSVVQYLLEFREEGEEWDHIHLPGDRSSFYLTGLKGSTRYELRLAAYNVFGRGEFSPTIDFTTGLAEISVPFAASHSNTPFYFRPYFVIPVAASVVVIVTTVVIAWVCYKRMTLRQDRLLAACQPLDCRLMQAAAARMPLQGRADTIGGYCDPVAARPPSYTPPGARHPIGIPDDDDAYDAPWDMANPGGVPGNAQAGSYTRLKSQMPPGGAVVIGHQSGASR</sequence>
<feature type="domain" description="Ig-like" evidence="8">
    <location>
        <begin position="909"/>
        <end position="998"/>
    </location>
</feature>
<feature type="domain" description="Fibronectin type-III" evidence="9">
    <location>
        <begin position="2378"/>
        <end position="2475"/>
    </location>
</feature>
<feature type="domain" description="Ig-like" evidence="8">
    <location>
        <begin position="1794"/>
        <end position="1885"/>
    </location>
</feature>
<dbReference type="GO" id="GO:0007156">
    <property type="term" value="P:homophilic cell adhesion via plasma membrane adhesion molecules"/>
    <property type="evidence" value="ECO:0007669"/>
    <property type="project" value="TreeGrafter"/>
</dbReference>
<feature type="domain" description="Ig-like" evidence="8">
    <location>
        <begin position="711"/>
        <end position="802"/>
    </location>
</feature>
<dbReference type="Pfam" id="PF07679">
    <property type="entry name" value="I-set"/>
    <property type="match status" value="18"/>
</dbReference>
<keyword evidence="4" id="KW-0393">Immunoglobulin domain</keyword>
<keyword evidence="11" id="KW-1185">Reference proteome</keyword>
<feature type="domain" description="Fibronectin type-III" evidence="9">
    <location>
        <begin position="2480"/>
        <end position="2578"/>
    </location>
</feature>
<dbReference type="GO" id="GO:0030424">
    <property type="term" value="C:axon"/>
    <property type="evidence" value="ECO:0007669"/>
    <property type="project" value="TreeGrafter"/>
</dbReference>
<feature type="domain" description="Ig-like" evidence="8">
    <location>
        <begin position="1601"/>
        <end position="1687"/>
    </location>
</feature>
<feature type="domain" description="Ig-like" evidence="8">
    <location>
        <begin position="1206"/>
        <end position="1297"/>
    </location>
</feature>
<dbReference type="GO" id="GO:0043025">
    <property type="term" value="C:neuronal cell body"/>
    <property type="evidence" value="ECO:0007669"/>
    <property type="project" value="TreeGrafter"/>
</dbReference>
<feature type="domain" description="Ig-like" evidence="8">
    <location>
        <begin position="2088"/>
        <end position="2179"/>
    </location>
</feature>
<evidence type="ECO:0000259" key="8">
    <source>
        <dbReference type="PROSITE" id="PS50835"/>
    </source>
</evidence>
<dbReference type="InterPro" id="IPR036179">
    <property type="entry name" value="Ig-like_dom_sf"/>
</dbReference>
<dbReference type="FunFam" id="2.60.40.10:FF:000028">
    <property type="entry name" value="Neuronal cell adhesion molecule"/>
    <property type="match status" value="2"/>
</dbReference>
<feature type="domain" description="Ig-like" evidence="8">
    <location>
        <begin position="1892"/>
        <end position="1983"/>
    </location>
</feature>
<accession>A0AAV6UPW1</accession>
<dbReference type="GO" id="GO:0005886">
    <property type="term" value="C:plasma membrane"/>
    <property type="evidence" value="ECO:0007669"/>
    <property type="project" value="TreeGrafter"/>
</dbReference>
<dbReference type="FunFam" id="2.60.40.10:FF:000104">
    <property type="entry name" value="Down syndrome cell adhesion molecule b"/>
    <property type="match status" value="1"/>
</dbReference>
<feature type="transmembrane region" description="Helical" evidence="6">
    <location>
        <begin position="2693"/>
        <end position="2716"/>
    </location>
</feature>
<evidence type="ECO:0000256" key="3">
    <source>
        <dbReference type="ARBA" id="ARBA00023157"/>
    </source>
</evidence>
<organism evidence="10 11">
    <name type="scientific">Oedothorax gibbosus</name>
    <dbReference type="NCBI Taxonomy" id="931172"/>
    <lineage>
        <taxon>Eukaryota</taxon>
        <taxon>Metazoa</taxon>
        <taxon>Ecdysozoa</taxon>
        <taxon>Arthropoda</taxon>
        <taxon>Chelicerata</taxon>
        <taxon>Arachnida</taxon>
        <taxon>Araneae</taxon>
        <taxon>Araneomorphae</taxon>
        <taxon>Entelegynae</taxon>
        <taxon>Araneoidea</taxon>
        <taxon>Linyphiidae</taxon>
        <taxon>Erigoninae</taxon>
        <taxon>Oedothorax</taxon>
    </lineage>
</organism>
<dbReference type="InterPro" id="IPR013783">
    <property type="entry name" value="Ig-like_fold"/>
</dbReference>
<feature type="domain" description="Ig-like" evidence="8">
    <location>
        <begin position="26"/>
        <end position="114"/>
    </location>
</feature>
<feature type="domain" description="Ig-like" evidence="8">
    <location>
        <begin position="2184"/>
        <end position="2275"/>
    </location>
</feature>
<evidence type="ECO:0000313" key="10">
    <source>
        <dbReference type="EMBL" id="KAG8185615.1"/>
    </source>
</evidence>
<dbReference type="EMBL" id="JAFNEN010000329">
    <property type="protein sequence ID" value="KAG8185615.1"/>
    <property type="molecule type" value="Genomic_DNA"/>
</dbReference>
<evidence type="ECO:0000256" key="1">
    <source>
        <dbReference type="ARBA" id="ARBA00022729"/>
    </source>
</evidence>
<dbReference type="PANTHER" id="PTHR45080:SF8">
    <property type="entry name" value="IG-LIKE DOMAIN-CONTAINING PROTEIN"/>
    <property type="match status" value="1"/>
</dbReference>
<keyword evidence="6" id="KW-0812">Transmembrane</keyword>
<dbReference type="InterPro" id="IPR036116">
    <property type="entry name" value="FN3_sf"/>
</dbReference>
<feature type="domain" description="Ig-like" evidence="8">
    <location>
        <begin position="251"/>
        <end position="338"/>
    </location>
</feature>
<feature type="signal peptide" evidence="7">
    <location>
        <begin position="1"/>
        <end position="21"/>
    </location>
</feature>
<feature type="domain" description="Ig-like" evidence="8">
    <location>
        <begin position="2280"/>
        <end position="2377"/>
    </location>
</feature>
<keyword evidence="1 7" id="KW-0732">Signal</keyword>
<dbReference type="Gene3D" id="2.60.40.10">
    <property type="entry name" value="Immunoglobulins"/>
    <property type="match status" value="26"/>
</dbReference>
<dbReference type="InterPro" id="IPR013098">
    <property type="entry name" value="Ig_I-set"/>
</dbReference>
<feature type="domain" description="Ig-like" evidence="8">
    <location>
        <begin position="1007"/>
        <end position="1099"/>
    </location>
</feature>
<evidence type="ECO:0000256" key="4">
    <source>
        <dbReference type="ARBA" id="ARBA00023319"/>
    </source>
</evidence>
<keyword evidence="6" id="KW-0472">Membrane</keyword>
<evidence type="ECO:0000256" key="5">
    <source>
        <dbReference type="SAM" id="MobiDB-lite"/>
    </source>
</evidence>
<dbReference type="FunFam" id="2.60.40.10:FF:000107">
    <property type="entry name" value="Myosin, light chain kinase a"/>
    <property type="match status" value="2"/>
</dbReference>
<protein>
    <submittedName>
        <fullName evidence="10">Uncharacterized protein</fullName>
    </submittedName>
</protein>
<name>A0AAV6UPW1_9ARAC</name>
<dbReference type="Pfam" id="PF00041">
    <property type="entry name" value="fn3"/>
    <property type="match status" value="3"/>
</dbReference>
<dbReference type="SUPFAM" id="SSF49265">
    <property type="entry name" value="Fibronectin type III"/>
    <property type="match status" value="2"/>
</dbReference>
<dbReference type="SMART" id="SM00409">
    <property type="entry name" value="IG"/>
    <property type="match status" value="24"/>
</dbReference>
<feature type="domain" description="Ig-like" evidence="8">
    <location>
        <begin position="1696"/>
        <end position="1785"/>
    </location>
</feature>
<evidence type="ECO:0000256" key="2">
    <source>
        <dbReference type="ARBA" id="ARBA00022737"/>
    </source>
</evidence>
<dbReference type="InterPro" id="IPR050958">
    <property type="entry name" value="Cell_Adh-Cytoskel_Orgn"/>
</dbReference>
<feature type="domain" description="Ig-like" evidence="8">
    <location>
        <begin position="124"/>
        <end position="213"/>
    </location>
</feature>
<dbReference type="Proteomes" id="UP000827092">
    <property type="component" value="Unassembled WGS sequence"/>
</dbReference>
<evidence type="ECO:0000259" key="9">
    <source>
        <dbReference type="PROSITE" id="PS50853"/>
    </source>
</evidence>
<feature type="domain" description="Ig-like" evidence="8">
    <location>
        <begin position="1403"/>
        <end position="1492"/>
    </location>
</feature>
<evidence type="ECO:0000256" key="6">
    <source>
        <dbReference type="SAM" id="Phobius"/>
    </source>
</evidence>
<feature type="domain" description="Ig-like" evidence="8">
    <location>
        <begin position="616"/>
        <end position="703"/>
    </location>
</feature>
<dbReference type="InterPro" id="IPR003598">
    <property type="entry name" value="Ig_sub2"/>
</dbReference>
<feature type="domain" description="Ig-like" evidence="8">
    <location>
        <begin position="364"/>
        <end position="455"/>
    </location>
</feature>
<dbReference type="PROSITE" id="PS50835">
    <property type="entry name" value="IG_LIKE"/>
    <property type="match status" value="23"/>
</dbReference>
<feature type="domain" description="Ig-like" evidence="8">
    <location>
        <begin position="1304"/>
        <end position="1391"/>
    </location>
</feature>
<dbReference type="InterPro" id="IPR003961">
    <property type="entry name" value="FN3_dom"/>
</dbReference>
<comment type="caution">
    <text evidence="10">The sequence shown here is derived from an EMBL/GenBank/DDBJ whole genome shotgun (WGS) entry which is preliminary data.</text>
</comment>
<dbReference type="FunFam" id="2.60.40.10:FF:000333">
    <property type="entry name" value="Down syndrome cell adhesion molecule"/>
    <property type="match status" value="5"/>
</dbReference>
<gene>
    <name evidence="10" type="ORF">JTE90_026080</name>
</gene>
<dbReference type="Pfam" id="PF13927">
    <property type="entry name" value="Ig_3"/>
    <property type="match status" value="5"/>
</dbReference>
<dbReference type="PROSITE" id="PS50853">
    <property type="entry name" value="FN3"/>
    <property type="match status" value="3"/>
</dbReference>
<dbReference type="PANTHER" id="PTHR45080">
    <property type="entry name" value="CONTACTIN 5"/>
    <property type="match status" value="1"/>
</dbReference>
<feature type="chain" id="PRO_5043349988" evidence="7">
    <location>
        <begin position="22"/>
        <end position="2830"/>
    </location>
</feature>
<feature type="domain" description="Fibronectin type-III" evidence="9">
    <location>
        <begin position="2580"/>
        <end position="2673"/>
    </location>
</feature>
<dbReference type="InterPro" id="IPR007110">
    <property type="entry name" value="Ig-like_dom"/>
</dbReference>
<reference evidence="10 11" key="1">
    <citation type="journal article" date="2022" name="Nat. Ecol. Evol.">
        <title>A masculinizing supergene underlies an exaggerated male reproductive morph in a spider.</title>
        <authorList>
            <person name="Hendrickx F."/>
            <person name="De Corte Z."/>
            <person name="Sonet G."/>
            <person name="Van Belleghem S.M."/>
            <person name="Kostlbacher S."/>
            <person name="Vangestel C."/>
        </authorList>
    </citation>
    <scope>NUCLEOTIDE SEQUENCE [LARGE SCALE GENOMIC DNA]</scope>
    <source>
        <strain evidence="10">W744_W776</strain>
    </source>
</reference>
<dbReference type="SMART" id="SM00060">
    <property type="entry name" value="FN3"/>
    <property type="match status" value="3"/>
</dbReference>
<feature type="domain" description="Ig-like" evidence="8">
    <location>
        <begin position="1990"/>
        <end position="2081"/>
    </location>
</feature>
<keyword evidence="3" id="KW-1015">Disulfide bond</keyword>
<dbReference type="CDD" id="cd00096">
    <property type="entry name" value="Ig"/>
    <property type="match status" value="3"/>
</dbReference>
<keyword evidence="2" id="KW-0677">Repeat</keyword>
<dbReference type="CDD" id="cd00063">
    <property type="entry name" value="FN3"/>
    <property type="match status" value="3"/>
</dbReference>
<proteinExistence type="predicted"/>
<dbReference type="SMART" id="SM00408">
    <property type="entry name" value="IGc2"/>
    <property type="match status" value="23"/>
</dbReference>
<evidence type="ECO:0000313" key="11">
    <source>
        <dbReference type="Proteomes" id="UP000827092"/>
    </source>
</evidence>